<dbReference type="PROSITE" id="PS51462">
    <property type="entry name" value="NUDIX"/>
    <property type="match status" value="1"/>
</dbReference>
<dbReference type="Gene3D" id="3.90.79.10">
    <property type="entry name" value="Nucleoside Triphosphate Pyrophosphohydrolase"/>
    <property type="match status" value="1"/>
</dbReference>
<dbReference type="EMBL" id="RFFG01000010">
    <property type="protein sequence ID" value="RMI46170.1"/>
    <property type="molecule type" value="Genomic_DNA"/>
</dbReference>
<dbReference type="InterPro" id="IPR015797">
    <property type="entry name" value="NUDIX_hydrolase-like_dom_sf"/>
</dbReference>
<dbReference type="SUPFAM" id="SSF55811">
    <property type="entry name" value="Nudix"/>
    <property type="match status" value="1"/>
</dbReference>
<protein>
    <submittedName>
        <fullName evidence="5">NUDIX domain-containing protein</fullName>
    </submittedName>
</protein>
<dbReference type="InterPro" id="IPR000086">
    <property type="entry name" value="NUDIX_hydrolase_dom"/>
</dbReference>
<evidence type="ECO:0000256" key="3">
    <source>
        <dbReference type="RuleBase" id="RU003476"/>
    </source>
</evidence>
<dbReference type="GO" id="GO:0016787">
    <property type="term" value="F:hydrolase activity"/>
    <property type="evidence" value="ECO:0007669"/>
    <property type="project" value="UniProtKB-KW"/>
</dbReference>
<name>A0A3M2MAS8_9ACTN</name>
<evidence type="ECO:0000256" key="2">
    <source>
        <dbReference type="ARBA" id="ARBA00022801"/>
    </source>
</evidence>
<dbReference type="InterPro" id="IPR020084">
    <property type="entry name" value="NUDIX_hydrolase_CS"/>
</dbReference>
<dbReference type="PANTHER" id="PTHR43736">
    <property type="entry name" value="ADP-RIBOSE PYROPHOSPHATASE"/>
    <property type="match status" value="1"/>
</dbReference>
<reference evidence="5 6" key="1">
    <citation type="submission" date="2018-10" db="EMBL/GenBank/DDBJ databases">
        <title>Isolation from soil.</title>
        <authorList>
            <person name="Hu J."/>
        </authorList>
    </citation>
    <scope>NUCLEOTIDE SEQUENCE [LARGE SCALE GENOMIC DNA]</scope>
    <source>
        <strain evidence="5 6">NEAU-Ht49</strain>
    </source>
</reference>
<dbReference type="CDD" id="cd03674">
    <property type="entry name" value="NUDIX_Hydrolase"/>
    <property type="match status" value="1"/>
</dbReference>
<comment type="similarity">
    <text evidence="1 3">Belongs to the Nudix hydrolase family.</text>
</comment>
<evidence type="ECO:0000313" key="6">
    <source>
        <dbReference type="Proteomes" id="UP000282674"/>
    </source>
</evidence>
<dbReference type="InterPro" id="IPR020476">
    <property type="entry name" value="Nudix_hydrolase"/>
</dbReference>
<dbReference type="Proteomes" id="UP000282674">
    <property type="component" value="Unassembled WGS sequence"/>
</dbReference>
<proteinExistence type="inferred from homology"/>
<dbReference type="AlphaFoldDB" id="A0A3M2MAS8"/>
<organism evidence="5 6">
    <name type="scientific">Actinomadura harenae</name>
    <dbReference type="NCBI Taxonomy" id="2483351"/>
    <lineage>
        <taxon>Bacteria</taxon>
        <taxon>Bacillati</taxon>
        <taxon>Actinomycetota</taxon>
        <taxon>Actinomycetes</taxon>
        <taxon>Streptosporangiales</taxon>
        <taxon>Thermomonosporaceae</taxon>
        <taxon>Actinomadura</taxon>
    </lineage>
</organism>
<evidence type="ECO:0000313" key="5">
    <source>
        <dbReference type="EMBL" id="RMI46170.1"/>
    </source>
</evidence>
<evidence type="ECO:0000256" key="1">
    <source>
        <dbReference type="ARBA" id="ARBA00005582"/>
    </source>
</evidence>
<dbReference type="PROSITE" id="PS00893">
    <property type="entry name" value="NUDIX_BOX"/>
    <property type="match status" value="1"/>
</dbReference>
<dbReference type="PANTHER" id="PTHR43736:SF1">
    <property type="entry name" value="DIHYDRONEOPTERIN TRIPHOSPHATE DIPHOSPHATASE"/>
    <property type="match status" value="1"/>
</dbReference>
<dbReference type="Pfam" id="PF00293">
    <property type="entry name" value="NUDIX"/>
    <property type="match status" value="1"/>
</dbReference>
<feature type="domain" description="Nudix hydrolase" evidence="4">
    <location>
        <begin position="23"/>
        <end position="176"/>
    </location>
</feature>
<comment type="caution">
    <text evidence="5">The sequence shown here is derived from an EMBL/GenBank/DDBJ whole genome shotgun (WGS) entry which is preliminary data.</text>
</comment>
<dbReference type="PRINTS" id="PR00502">
    <property type="entry name" value="NUDIXFAMILY"/>
</dbReference>
<gene>
    <name evidence="5" type="ORF">EBO15_08115</name>
</gene>
<accession>A0A3M2MAS8</accession>
<keyword evidence="2 3" id="KW-0378">Hydrolase</keyword>
<evidence type="ECO:0000259" key="4">
    <source>
        <dbReference type="PROSITE" id="PS51462"/>
    </source>
</evidence>
<sequence length="193" mass="21421">MRIRSQTAAARERVVTEEGCSVIKHATASVLILCRRWADARWRMALIRHPRLDLWMVPGGHVEENENTAEAAVREAREETGLSGLRLLPAPGPRLPEGFPLRSVPQPWWITELTRCPPDNHLDQPHGHIDHIWLMGCQEPAPAAPGEHPLEWFTAEQIAALQEIPPDTQVLAAMVFAELDEHTGLAGIVTATA</sequence>
<keyword evidence="6" id="KW-1185">Reference proteome</keyword>